<dbReference type="EMBL" id="JAHWGI010001079">
    <property type="protein sequence ID" value="KAK3922254.1"/>
    <property type="molecule type" value="Genomic_DNA"/>
</dbReference>
<dbReference type="Proteomes" id="UP001219518">
    <property type="component" value="Unassembled WGS sequence"/>
</dbReference>
<sequence length="235" mass="27530">MPRFVKKNKRTPKKGRRLKNLSPWAERHGMKGQLPNRQTQRMVGKAWQYFTREWLNGGPLFPVSQNREESIEFDGKRETLRKVLHDIGFYAVRRDGTLYLKETPRIAAVRFSFLKLFKKYYDEGQYARKYLDETWIFEHGSGVAYIWSNGKWECQRSKVKAGGARYIIAHCGGQDGFIPGASLVYHSKNKPEPGDDYHGYMNGTIFSRCMERRVIPNTKEKSVFIMDNASYHKFQ</sequence>
<protein>
    <submittedName>
        <fullName evidence="1">Cytochrome P450 6a9</fullName>
    </submittedName>
</protein>
<comment type="caution">
    <text evidence="1">The sequence shown here is derived from an EMBL/GenBank/DDBJ whole genome shotgun (WGS) entry which is preliminary data.</text>
</comment>
<dbReference type="Gene3D" id="3.30.420.10">
    <property type="entry name" value="Ribonuclease H-like superfamily/Ribonuclease H"/>
    <property type="match status" value="1"/>
</dbReference>
<evidence type="ECO:0000313" key="1">
    <source>
        <dbReference type="EMBL" id="KAK3922254.1"/>
    </source>
</evidence>
<gene>
    <name evidence="1" type="ORF">KUF71_011728</name>
</gene>
<keyword evidence="2" id="KW-1185">Reference proteome</keyword>
<accession>A0AAE1HJ20</accession>
<reference evidence="1" key="1">
    <citation type="submission" date="2021-07" db="EMBL/GenBank/DDBJ databases">
        <authorList>
            <person name="Catto M.A."/>
            <person name="Jacobson A."/>
            <person name="Kennedy G."/>
            <person name="Labadie P."/>
            <person name="Hunt B.G."/>
            <person name="Srinivasan R."/>
        </authorList>
    </citation>
    <scope>NUCLEOTIDE SEQUENCE</scope>
    <source>
        <strain evidence="1">PL_HMW_Pooled</strain>
        <tissue evidence="1">Head</tissue>
    </source>
</reference>
<dbReference type="AlphaFoldDB" id="A0AAE1HJ20"/>
<reference evidence="1" key="2">
    <citation type="journal article" date="2023" name="BMC Genomics">
        <title>Pest status, molecular evolution, and epigenetic factors derived from the genome assembly of Frankliniella fusca, a thysanopteran phytovirus vector.</title>
        <authorList>
            <person name="Catto M.A."/>
            <person name="Labadie P.E."/>
            <person name="Jacobson A.L."/>
            <person name="Kennedy G.G."/>
            <person name="Srinivasan R."/>
            <person name="Hunt B.G."/>
        </authorList>
    </citation>
    <scope>NUCLEOTIDE SEQUENCE</scope>
    <source>
        <strain evidence="1">PL_HMW_Pooled</strain>
    </source>
</reference>
<dbReference type="GO" id="GO:0003676">
    <property type="term" value="F:nucleic acid binding"/>
    <property type="evidence" value="ECO:0007669"/>
    <property type="project" value="InterPro"/>
</dbReference>
<proteinExistence type="predicted"/>
<dbReference type="PANTHER" id="PTHR33939:SF1">
    <property type="entry name" value="DUF4371 DOMAIN-CONTAINING PROTEIN"/>
    <property type="match status" value="1"/>
</dbReference>
<dbReference type="InterPro" id="IPR036397">
    <property type="entry name" value="RNaseH_sf"/>
</dbReference>
<organism evidence="1 2">
    <name type="scientific">Frankliniella fusca</name>
    <dbReference type="NCBI Taxonomy" id="407009"/>
    <lineage>
        <taxon>Eukaryota</taxon>
        <taxon>Metazoa</taxon>
        <taxon>Ecdysozoa</taxon>
        <taxon>Arthropoda</taxon>
        <taxon>Hexapoda</taxon>
        <taxon>Insecta</taxon>
        <taxon>Pterygota</taxon>
        <taxon>Neoptera</taxon>
        <taxon>Paraneoptera</taxon>
        <taxon>Thysanoptera</taxon>
        <taxon>Terebrantia</taxon>
        <taxon>Thripoidea</taxon>
        <taxon>Thripidae</taxon>
        <taxon>Frankliniella</taxon>
    </lineage>
</organism>
<name>A0AAE1HJ20_9NEOP</name>
<dbReference type="PANTHER" id="PTHR33939">
    <property type="entry name" value="PROTEIN CBG22215"/>
    <property type="match status" value="1"/>
</dbReference>
<evidence type="ECO:0000313" key="2">
    <source>
        <dbReference type="Proteomes" id="UP001219518"/>
    </source>
</evidence>
<feature type="non-terminal residue" evidence="1">
    <location>
        <position position="1"/>
    </location>
</feature>